<dbReference type="GO" id="GO:0005615">
    <property type="term" value="C:extracellular space"/>
    <property type="evidence" value="ECO:0007669"/>
    <property type="project" value="TreeGrafter"/>
</dbReference>
<sequence length="498" mass="55028">MPGPAVPWWRPPGLAGAGDTDRKPPALLASGGPQGGRGTLRGQSRPPSRMPVGSDGGGGPRRLRGEASGTACRGRASLGRREIRSVGAPDVGPARHPGEPVGGGVGRRPSRWLRQAAMSPARYFYSRRIDVSLASVKCFHQLASAYGAEQLQSFCGRLFALLLPQDPSFQTPLELYAYALASQDPVLEEVCTQFLAWNFGALIQTEAWPRVPTSLLQALLSRSELAVPSELAVLQALDKWSRERQASHGEVAGLLREVRFPMMLPEDLFQLQFNVSLYRVHEALFQKKILQALEFHTVPVRLLAQYGGRNLTEAAYWPRLYTSPTWSASLRDQSASGSWVSYAGPGRSSYNPYNRRTSYYEVASRSYYPSRSFRTPQHPSFLFQAKMVSWSFYYLPTMQSCWNYGISCSSEEPPLLALTKSDYTDPSIGYENKALVFCEERFVAHVVDFRGQKAKLPSPSGTNGSRSEAYFPCSPGPFSSFQVVVRPFYLTNSSNAGL</sequence>
<evidence type="ECO:0000259" key="2">
    <source>
        <dbReference type="SMART" id="SM00875"/>
    </source>
</evidence>
<dbReference type="PANTHER" id="PTHR24410:SF16">
    <property type="entry name" value="GALECTIN-3-BINDING PROTEIN"/>
    <property type="match status" value="1"/>
</dbReference>
<dbReference type="AlphaFoldDB" id="A0A8J5ZV66"/>
<dbReference type="GO" id="GO:0031012">
    <property type="term" value="C:extracellular matrix"/>
    <property type="evidence" value="ECO:0007669"/>
    <property type="project" value="TreeGrafter"/>
</dbReference>
<accession>A0A8J5ZV66</accession>
<evidence type="ECO:0000313" key="3">
    <source>
        <dbReference type="EMBL" id="KAG8507482.1"/>
    </source>
</evidence>
<dbReference type="SMART" id="SM00875">
    <property type="entry name" value="BACK"/>
    <property type="match status" value="1"/>
</dbReference>
<dbReference type="InterPro" id="IPR051481">
    <property type="entry name" value="BTB-POZ/Galectin-3-binding"/>
</dbReference>
<dbReference type="Proteomes" id="UP000700334">
    <property type="component" value="Unassembled WGS sequence"/>
</dbReference>
<name>A0A8J5ZV66_GALPY</name>
<keyword evidence="4" id="KW-1185">Reference proteome</keyword>
<proteinExistence type="predicted"/>
<dbReference type="OrthoDB" id="25028at2759"/>
<organism evidence="3 4">
    <name type="scientific">Galemys pyrenaicus</name>
    <name type="common">Iberian desman</name>
    <name type="synonym">Pyrenean desman</name>
    <dbReference type="NCBI Taxonomy" id="202257"/>
    <lineage>
        <taxon>Eukaryota</taxon>
        <taxon>Metazoa</taxon>
        <taxon>Chordata</taxon>
        <taxon>Craniata</taxon>
        <taxon>Vertebrata</taxon>
        <taxon>Euteleostomi</taxon>
        <taxon>Mammalia</taxon>
        <taxon>Eutheria</taxon>
        <taxon>Laurasiatheria</taxon>
        <taxon>Eulipotyphla</taxon>
        <taxon>Talpidae</taxon>
        <taxon>Galemys</taxon>
    </lineage>
</organism>
<protein>
    <submittedName>
        <fullName evidence="3">Galectin-3-binding protein</fullName>
    </submittedName>
</protein>
<evidence type="ECO:0000256" key="1">
    <source>
        <dbReference type="SAM" id="MobiDB-lite"/>
    </source>
</evidence>
<feature type="region of interest" description="Disordered" evidence="1">
    <location>
        <begin position="1"/>
        <end position="108"/>
    </location>
</feature>
<dbReference type="Pfam" id="PF07707">
    <property type="entry name" value="BACK"/>
    <property type="match status" value="1"/>
</dbReference>
<evidence type="ECO:0000313" key="4">
    <source>
        <dbReference type="Proteomes" id="UP000700334"/>
    </source>
</evidence>
<dbReference type="PANTHER" id="PTHR24410">
    <property type="entry name" value="HL07962P-RELATED"/>
    <property type="match status" value="1"/>
</dbReference>
<dbReference type="InterPro" id="IPR011705">
    <property type="entry name" value="BACK"/>
</dbReference>
<reference evidence="3" key="1">
    <citation type="journal article" date="2021" name="Evol. Appl.">
        <title>The genome of the Pyrenean desman and the effects of bottlenecks and inbreeding on the genomic landscape of an endangered species.</title>
        <authorList>
            <person name="Escoda L."/>
            <person name="Castresana J."/>
        </authorList>
    </citation>
    <scope>NUCLEOTIDE SEQUENCE</scope>
    <source>
        <strain evidence="3">IBE-C5619</strain>
    </source>
</reference>
<dbReference type="EMBL" id="JAGFMF010012102">
    <property type="protein sequence ID" value="KAG8507482.1"/>
    <property type="molecule type" value="Genomic_DNA"/>
</dbReference>
<comment type="caution">
    <text evidence="3">The sequence shown here is derived from an EMBL/GenBank/DDBJ whole genome shotgun (WGS) entry which is preliminary data.</text>
</comment>
<gene>
    <name evidence="3" type="ORF">J0S82_013184</name>
</gene>
<feature type="domain" description="BACK" evidence="2">
    <location>
        <begin position="172"/>
        <end position="272"/>
    </location>
</feature>
<dbReference type="Gene3D" id="1.25.40.420">
    <property type="match status" value="1"/>
</dbReference>